<comment type="caution">
    <text evidence="2">The sequence shown here is derived from an EMBL/GenBank/DDBJ whole genome shotgun (WGS) entry which is preliminary data.</text>
</comment>
<dbReference type="EMBL" id="JAHLFU010000017">
    <property type="protein sequence ID" value="MBU3852388.1"/>
    <property type="molecule type" value="Genomic_DNA"/>
</dbReference>
<sequence>MRVLIVNTSEKTGGAAIAANRLMETLNNNGVKAKMLVRDKVTERITVAALPKSKMHRLRFLWERLAIWKANSFKKHHLFYVDIANVGADITSLPEFKEADIIHLHWINQGFLSLDGIRKIIASGKPVVWTMHDMWPFTGICHHSDDCERFQQECHHCPLLYKGGAHDLSYRVFQKKKNLFRNAHVTFVACSQWLEKRAKQSALLIGQRIVTIPNPINSVIFKPESKAQARLNFNLPEKKRLILFGSMKTTDKRKGIDYLIEACRILKEQYAELSEQLGVVIVGNEADQLRNSLPLPTYSIDYVADEKRMATLYNAVDLFVTPSLQENLPNTIAEAMACGTPCVGFRVGGIPEMIDHLENGYVAEYKDASDLAKGMAYVLTEADYPEMSRAAVRKAGLAYSERHVAMKYINIYNQTTDKAKA</sequence>
<reference evidence="2" key="1">
    <citation type="journal article" date="2021" name="PeerJ">
        <title>Extensive microbial diversity within the chicken gut microbiome revealed by metagenomics and culture.</title>
        <authorList>
            <person name="Gilroy R."/>
            <person name="Ravi A."/>
            <person name="Getino M."/>
            <person name="Pursley I."/>
            <person name="Horton D.L."/>
            <person name="Alikhan N.F."/>
            <person name="Baker D."/>
            <person name="Gharbi K."/>
            <person name="Hall N."/>
            <person name="Watson M."/>
            <person name="Adriaenssens E.M."/>
            <person name="Foster-Nyarko E."/>
            <person name="Jarju S."/>
            <person name="Secka A."/>
            <person name="Antonio M."/>
            <person name="Oren A."/>
            <person name="Chaudhuri R.R."/>
            <person name="La Ragione R."/>
            <person name="Hildebrand F."/>
            <person name="Pallen M.J."/>
        </authorList>
    </citation>
    <scope>NUCLEOTIDE SEQUENCE</scope>
    <source>
        <strain evidence="2">G3-2149</strain>
    </source>
</reference>
<evidence type="ECO:0000313" key="2">
    <source>
        <dbReference type="EMBL" id="MBU3852388.1"/>
    </source>
</evidence>
<gene>
    <name evidence="2" type="ORF">H9789_00900</name>
</gene>
<evidence type="ECO:0000313" key="3">
    <source>
        <dbReference type="Proteomes" id="UP000823865"/>
    </source>
</evidence>
<dbReference type="PANTHER" id="PTHR12526:SF637">
    <property type="entry name" value="GLYCOSYLTRANSFERASE EPSF-RELATED"/>
    <property type="match status" value="1"/>
</dbReference>
<proteinExistence type="predicted"/>
<dbReference type="Proteomes" id="UP000823865">
    <property type="component" value="Unassembled WGS sequence"/>
</dbReference>
<protein>
    <submittedName>
        <fullName evidence="2">Glycosyltransferase family 4 protein</fullName>
    </submittedName>
</protein>
<feature type="domain" description="Glycosyltransferase subfamily 4-like N-terminal" evidence="1">
    <location>
        <begin position="13"/>
        <end position="217"/>
    </location>
</feature>
<reference evidence="2" key="2">
    <citation type="submission" date="2021-04" db="EMBL/GenBank/DDBJ databases">
        <authorList>
            <person name="Gilroy R."/>
        </authorList>
    </citation>
    <scope>NUCLEOTIDE SEQUENCE</scope>
    <source>
        <strain evidence="2">G3-2149</strain>
    </source>
</reference>
<dbReference type="Gene3D" id="3.40.50.2000">
    <property type="entry name" value="Glycogen Phosphorylase B"/>
    <property type="match status" value="2"/>
</dbReference>
<accession>A0A9E2L5Z0</accession>
<dbReference type="CDD" id="cd03825">
    <property type="entry name" value="GT4_WcaC-like"/>
    <property type="match status" value="1"/>
</dbReference>
<dbReference type="PANTHER" id="PTHR12526">
    <property type="entry name" value="GLYCOSYLTRANSFERASE"/>
    <property type="match status" value="1"/>
</dbReference>
<dbReference type="InterPro" id="IPR028098">
    <property type="entry name" value="Glyco_trans_4-like_N"/>
</dbReference>
<organism evidence="2 3">
    <name type="scientific">Candidatus Paraprevotella stercoravium</name>
    <dbReference type="NCBI Taxonomy" id="2838725"/>
    <lineage>
        <taxon>Bacteria</taxon>
        <taxon>Pseudomonadati</taxon>
        <taxon>Bacteroidota</taxon>
        <taxon>Bacteroidia</taxon>
        <taxon>Bacteroidales</taxon>
        <taxon>Prevotellaceae</taxon>
        <taxon>Paraprevotella</taxon>
    </lineage>
</organism>
<dbReference type="GO" id="GO:0016757">
    <property type="term" value="F:glycosyltransferase activity"/>
    <property type="evidence" value="ECO:0007669"/>
    <property type="project" value="UniProtKB-ARBA"/>
</dbReference>
<dbReference type="AlphaFoldDB" id="A0A9E2L5Z0"/>
<dbReference type="Pfam" id="PF13692">
    <property type="entry name" value="Glyco_trans_1_4"/>
    <property type="match status" value="1"/>
</dbReference>
<dbReference type="Pfam" id="PF13439">
    <property type="entry name" value="Glyco_transf_4"/>
    <property type="match status" value="1"/>
</dbReference>
<name>A0A9E2L5Z0_9BACT</name>
<dbReference type="SUPFAM" id="SSF53756">
    <property type="entry name" value="UDP-Glycosyltransferase/glycogen phosphorylase"/>
    <property type="match status" value="1"/>
</dbReference>
<evidence type="ECO:0000259" key="1">
    <source>
        <dbReference type="Pfam" id="PF13439"/>
    </source>
</evidence>